<name>D8MLE0_ERWBE</name>
<dbReference type="KEGG" id="ebi:EbC_44370"/>
<reference evidence="2 3" key="1">
    <citation type="journal article" date="2010" name="BMC Genomics">
        <title>Genome comparison of the epiphytic bacteria Erwinia billingiae and E. tasmaniensis with the pear pathogen E. pyrifoliae.</title>
        <authorList>
            <person name="Kube M."/>
            <person name="Migdoll A.M."/>
            <person name="Gehring I."/>
            <person name="Heitmann K."/>
            <person name="Mayer Y."/>
            <person name="Kuhl H."/>
            <person name="Knaust F."/>
            <person name="Geider K."/>
            <person name="Reinhardt R."/>
        </authorList>
    </citation>
    <scope>NUCLEOTIDE SEQUENCE [LARGE SCALE GENOMIC DNA]</scope>
    <source>
        <strain evidence="2 3">Eb661</strain>
    </source>
</reference>
<evidence type="ECO:0000313" key="2">
    <source>
        <dbReference type="EMBL" id="CAX61968.1"/>
    </source>
</evidence>
<proteinExistence type="predicted"/>
<dbReference type="Pfam" id="PF13618">
    <property type="entry name" value="Gluconate_2-dh3"/>
    <property type="match status" value="1"/>
</dbReference>
<gene>
    <name evidence="2" type="ordered locus">EbC_44370</name>
</gene>
<dbReference type="Proteomes" id="UP000008793">
    <property type="component" value="Chromosome"/>
</dbReference>
<evidence type="ECO:0000256" key="1">
    <source>
        <dbReference type="SAM" id="SignalP"/>
    </source>
</evidence>
<dbReference type="AlphaFoldDB" id="D8MLE0"/>
<dbReference type="HOGENOM" id="CLU_065508_0_0_6"/>
<keyword evidence="1" id="KW-0732">Signal</keyword>
<sequence length="238" mass="26135">MKRREFLTSMAALGVATSLPGAQAEVVTGGQPWQPGKVNTPPTPPRTGGLQFLTQHESDTMGIIAEHFIPADESSLSGKDAGCATFIDRQLAGDYGKAVAVYRLGRFVKGTPEQGQQSLLTPAERYRQGLTALDQATRKAYGKPFIELDEPRREQILHAMEAGKFDLGADVDTKVFFELLLQNVREGFLSDPIYGGNKEMTSWKMLGFPGARYDFRDLLSKKGQKLNIIPTSLIDNTL</sequence>
<dbReference type="STRING" id="634500.EbC_44370"/>
<dbReference type="GeneID" id="90514350"/>
<dbReference type="RefSeq" id="WP_013204438.1">
    <property type="nucleotide sequence ID" value="NC_014306.1"/>
</dbReference>
<feature type="chain" id="PRO_5003117948" evidence="1">
    <location>
        <begin position="25"/>
        <end position="238"/>
    </location>
</feature>
<dbReference type="InterPro" id="IPR027056">
    <property type="entry name" value="Gluconate_2DH_su3"/>
</dbReference>
<organism evidence="3">
    <name type="scientific">Erwinia billingiae (strain Eb661)</name>
    <dbReference type="NCBI Taxonomy" id="634500"/>
    <lineage>
        <taxon>Bacteria</taxon>
        <taxon>Pseudomonadati</taxon>
        <taxon>Pseudomonadota</taxon>
        <taxon>Gammaproteobacteria</taxon>
        <taxon>Enterobacterales</taxon>
        <taxon>Erwiniaceae</taxon>
        <taxon>Erwinia</taxon>
    </lineage>
</organism>
<feature type="signal peptide" evidence="1">
    <location>
        <begin position="1"/>
        <end position="24"/>
    </location>
</feature>
<evidence type="ECO:0000313" key="3">
    <source>
        <dbReference type="Proteomes" id="UP000008793"/>
    </source>
</evidence>
<accession>D8MLE0</accession>
<dbReference type="eggNOG" id="ENOG502Z7SX">
    <property type="taxonomic scope" value="Bacteria"/>
</dbReference>
<dbReference type="EMBL" id="FP236843">
    <property type="protein sequence ID" value="CAX61968.1"/>
    <property type="molecule type" value="Genomic_DNA"/>
</dbReference>
<protein>
    <submittedName>
        <fullName evidence="2">Putative Gluconate 2-dehydrogenase (Acceptor)</fullName>
    </submittedName>
</protein>
<keyword evidence="3" id="KW-1185">Reference proteome</keyword>